<gene>
    <name evidence="1" type="primary">kp36</name>
</gene>
<dbReference type="KEGG" id="vg:5850546"/>
<dbReference type="Proteomes" id="UP000000797">
    <property type="component" value="Segment"/>
</dbReference>
<dbReference type="InterPro" id="IPR058979">
    <property type="entry name" value="LysC-like"/>
</dbReference>
<protein>
    <submittedName>
        <fullName evidence="1">Uncharacterized protein kp36</fullName>
    </submittedName>
</protein>
<sequence>MTTSQSLKRKWQVLNATFLMLLLSGCANRTETVSTQVIFRLPPAGMLVPCNKPSVQGTWPEVVSEDIPRLKQALKECNQQIEDYLNWRTARTTNRERNTMTKPVFTTKTVTVGINGTDFKFAPSVADANNYVNGVSGDNKVEPARTYLERTVDKEQKEELVELMNTVPGLIIELFGKVYEASKGGITITLKN</sequence>
<dbReference type="RefSeq" id="YP_001650901.1">
    <property type="nucleotide sequence ID" value="NC_010275.2"/>
</dbReference>
<evidence type="ECO:0000313" key="1">
    <source>
        <dbReference type="EMBL" id="BAF98829.1"/>
    </source>
</evidence>
<accession>A9ZT39</accession>
<dbReference type="EMBL" id="AB374228">
    <property type="protein sequence ID" value="BAF98829.1"/>
    <property type="molecule type" value="Genomic_DNA"/>
</dbReference>
<evidence type="ECO:0000313" key="2">
    <source>
        <dbReference type="Proteomes" id="UP000000797"/>
    </source>
</evidence>
<dbReference type="Pfam" id="PF23793">
    <property type="entry name" value="LysC"/>
    <property type="match status" value="1"/>
</dbReference>
<dbReference type="GeneID" id="5850546"/>
<dbReference type="Pfam" id="PF10963">
    <property type="entry name" value="Phage_TAC_10"/>
    <property type="match status" value="1"/>
</dbReference>
<proteinExistence type="predicted"/>
<dbReference type="InterPro" id="IPR024406">
    <property type="entry name" value="TAC-10"/>
</dbReference>
<reference evidence="1 2" key="1">
    <citation type="submission" date="2008-01" db="EMBL/GenBank/DDBJ databases">
        <title>Integrated kappa phage genome.</title>
        <authorList>
            <person name="Ehara M."/>
            <person name="Nguyen M.B."/>
            <person name="Nguyen T.D."/>
            <person name="Ngo C.T."/>
            <person name="Le H.T."/>
            <person name="Nguyen T.H."/>
            <person name="Iwami M."/>
        </authorList>
    </citation>
    <scope>NUCLEOTIDE SEQUENCE [LARGE SCALE GENOMIC DNA]</scope>
</reference>
<name>A9ZT39_9CAUD</name>
<organism evidence="1 2">
    <name type="scientific">Vibrio phage Kappa</name>
    <dbReference type="NCBI Taxonomy" id="493906"/>
    <lineage>
        <taxon>Viruses</taxon>
        <taxon>Duplodnaviria</taxon>
        <taxon>Heunggongvirae</taxon>
        <taxon>Uroviricota</taxon>
        <taxon>Caudoviricetes</taxon>
        <taxon>Peduoviridae</taxon>
        <taxon>Longwoodvirus</taxon>
        <taxon>Longwoodvirus K139</taxon>
    </lineage>
</organism>